<dbReference type="SMR" id="A2DGE2"/>
<gene>
    <name evidence="3" type="ORF">TVAG_239110</name>
</gene>
<dbReference type="VEuPathDB" id="TrichDB:TVAGG3_0966360"/>
<dbReference type="Gene3D" id="1.20.5.190">
    <property type="match status" value="1"/>
</dbReference>
<name>A2DGE2_TRIV3</name>
<dbReference type="Pfam" id="PF00612">
    <property type="entry name" value="IQ"/>
    <property type="match status" value="1"/>
</dbReference>
<dbReference type="PROSITE" id="PS50096">
    <property type="entry name" value="IQ"/>
    <property type="match status" value="1"/>
</dbReference>
<dbReference type="VEuPathDB" id="TrichDB:TVAG_239110"/>
<keyword evidence="1" id="KW-0175">Coiled coil</keyword>
<evidence type="ECO:0000256" key="2">
    <source>
        <dbReference type="SAM" id="MobiDB-lite"/>
    </source>
</evidence>
<dbReference type="InterPro" id="IPR000048">
    <property type="entry name" value="IQ_motif_EF-hand-BS"/>
</dbReference>
<evidence type="ECO:0000256" key="1">
    <source>
        <dbReference type="SAM" id="Coils"/>
    </source>
</evidence>
<proteinExistence type="predicted"/>
<protein>
    <submittedName>
        <fullName evidence="3">IQ calmodulin-binding motif family protein</fullName>
    </submittedName>
</protein>
<dbReference type="AlphaFoldDB" id="A2DGE2"/>
<accession>A2DGE2</accession>
<dbReference type="EMBL" id="DS113197">
    <property type="protein sequence ID" value="EAY20538.1"/>
    <property type="molecule type" value="Genomic_DNA"/>
</dbReference>
<dbReference type="InParanoid" id="A2DGE2"/>
<evidence type="ECO:0000313" key="3">
    <source>
        <dbReference type="EMBL" id="EAY20538.1"/>
    </source>
</evidence>
<sequence length="265" mass="31307">MSENSGIFYLTKGPTRASRPSTATSRNRPKTAPKSTKIFDLQTLKAKIEELEKKNARISNKITHLQGAMVSQQQRTLLYNDFEMDLEDDLKSLEKRFTKLNEITKEINAFADPTKNTYDYIPPRIEEENYPERTKQRRENEILAQQALYNERKIMLLEMKLKLNHDRRDLALLRSNLNLFEGGGNSITSDREIEENLKIQIENIKMHQNHEKRRIEHEKSPIISLHDAATTIQSLWRGYRYRMQNKEQIEKEHEELSHRNLSERS</sequence>
<evidence type="ECO:0000313" key="4">
    <source>
        <dbReference type="Proteomes" id="UP000001542"/>
    </source>
</evidence>
<reference evidence="3" key="2">
    <citation type="journal article" date="2007" name="Science">
        <title>Draft genome sequence of the sexually transmitted pathogen Trichomonas vaginalis.</title>
        <authorList>
            <person name="Carlton J.M."/>
            <person name="Hirt R.P."/>
            <person name="Silva J.C."/>
            <person name="Delcher A.L."/>
            <person name="Schatz M."/>
            <person name="Zhao Q."/>
            <person name="Wortman J.R."/>
            <person name="Bidwell S.L."/>
            <person name="Alsmark U.C.M."/>
            <person name="Besteiro S."/>
            <person name="Sicheritz-Ponten T."/>
            <person name="Noel C.J."/>
            <person name="Dacks J.B."/>
            <person name="Foster P.G."/>
            <person name="Simillion C."/>
            <person name="Van de Peer Y."/>
            <person name="Miranda-Saavedra D."/>
            <person name="Barton G.J."/>
            <person name="Westrop G.D."/>
            <person name="Mueller S."/>
            <person name="Dessi D."/>
            <person name="Fiori P.L."/>
            <person name="Ren Q."/>
            <person name="Paulsen I."/>
            <person name="Zhang H."/>
            <person name="Bastida-Corcuera F.D."/>
            <person name="Simoes-Barbosa A."/>
            <person name="Brown M.T."/>
            <person name="Hayes R.D."/>
            <person name="Mukherjee M."/>
            <person name="Okumura C.Y."/>
            <person name="Schneider R."/>
            <person name="Smith A.J."/>
            <person name="Vanacova S."/>
            <person name="Villalvazo M."/>
            <person name="Haas B.J."/>
            <person name="Pertea M."/>
            <person name="Feldblyum T.V."/>
            <person name="Utterback T.R."/>
            <person name="Shu C.L."/>
            <person name="Osoegawa K."/>
            <person name="de Jong P.J."/>
            <person name="Hrdy I."/>
            <person name="Horvathova L."/>
            <person name="Zubacova Z."/>
            <person name="Dolezal P."/>
            <person name="Malik S.B."/>
            <person name="Logsdon J.M. Jr."/>
            <person name="Henze K."/>
            <person name="Gupta A."/>
            <person name="Wang C.C."/>
            <person name="Dunne R.L."/>
            <person name="Upcroft J.A."/>
            <person name="Upcroft P."/>
            <person name="White O."/>
            <person name="Salzberg S.L."/>
            <person name="Tang P."/>
            <person name="Chiu C.-H."/>
            <person name="Lee Y.-S."/>
            <person name="Embley T.M."/>
            <person name="Coombs G.H."/>
            <person name="Mottram J.C."/>
            <person name="Tachezy J."/>
            <person name="Fraser-Liggett C.M."/>
            <person name="Johnson P.J."/>
        </authorList>
    </citation>
    <scope>NUCLEOTIDE SEQUENCE [LARGE SCALE GENOMIC DNA]</scope>
    <source>
        <strain evidence="3">G3</strain>
    </source>
</reference>
<dbReference type="RefSeq" id="XP_001581524.1">
    <property type="nucleotide sequence ID" value="XM_001581474.1"/>
</dbReference>
<keyword evidence="4" id="KW-1185">Reference proteome</keyword>
<organism evidence="3 4">
    <name type="scientific">Trichomonas vaginalis (strain ATCC PRA-98 / G3)</name>
    <dbReference type="NCBI Taxonomy" id="412133"/>
    <lineage>
        <taxon>Eukaryota</taxon>
        <taxon>Metamonada</taxon>
        <taxon>Parabasalia</taxon>
        <taxon>Trichomonadida</taxon>
        <taxon>Trichomonadidae</taxon>
        <taxon>Trichomonas</taxon>
    </lineage>
</organism>
<dbReference type="CDD" id="cd23767">
    <property type="entry name" value="IQCD"/>
    <property type="match status" value="1"/>
</dbReference>
<feature type="region of interest" description="Disordered" evidence="2">
    <location>
        <begin position="1"/>
        <end position="34"/>
    </location>
</feature>
<dbReference type="Proteomes" id="UP000001542">
    <property type="component" value="Unassembled WGS sequence"/>
</dbReference>
<feature type="coiled-coil region" evidence="1">
    <location>
        <begin position="41"/>
        <end position="103"/>
    </location>
</feature>
<dbReference type="KEGG" id="tva:5466077"/>
<reference evidence="3" key="1">
    <citation type="submission" date="2006-10" db="EMBL/GenBank/DDBJ databases">
        <authorList>
            <person name="Amadeo P."/>
            <person name="Zhao Q."/>
            <person name="Wortman J."/>
            <person name="Fraser-Liggett C."/>
            <person name="Carlton J."/>
        </authorList>
    </citation>
    <scope>NUCLEOTIDE SEQUENCE</scope>
    <source>
        <strain evidence="3">G3</strain>
    </source>
</reference>